<evidence type="ECO:0008006" key="3">
    <source>
        <dbReference type="Google" id="ProtNLM"/>
    </source>
</evidence>
<feature type="transmembrane region" description="Helical" evidence="1">
    <location>
        <begin position="40"/>
        <end position="57"/>
    </location>
</feature>
<organism evidence="2">
    <name type="scientific">uncultured Pseudonocardia sp</name>
    <dbReference type="NCBI Taxonomy" id="211455"/>
    <lineage>
        <taxon>Bacteria</taxon>
        <taxon>Bacillati</taxon>
        <taxon>Actinomycetota</taxon>
        <taxon>Actinomycetes</taxon>
        <taxon>Pseudonocardiales</taxon>
        <taxon>Pseudonocardiaceae</taxon>
        <taxon>Pseudonocardia</taxon>
        <taxon>environmental samples</taxon>
    </lineage>
</organism>
<proteinExistence type="predicted"/>
<keyword evidence="1" id="KW-0472">Membrane</keyword>
<dbReference type="InterPro" id="IPR035197">
    <property type="entry name" value="DUF5313"/>
</dbReference>
<feature type="transmembrane region" description="Helical" evidence="1">
    <location>
        <begin position="63"/>
        <end position="84"/>
    </location>
</feature>
<gene>
    <name evidence="2" type="ORF">AVDCRST_MAG66-422</name>
</gene>
<dbReference type="AlphaFoldDB" id="A0A6J4NEI5"/>
<sequence>MTRPGPLRWFWYALGGGLPPRYRDWVLHDVTTRTWALRQVLRSVVQLVPFAVVLLFVVPGELWVRLVAILGGTLVGLVYAASFVQQTTEHRAMKAGWPPHHAQAVRDARDAPGRAEAAQRYAERYRRDG</sequence>
<accession>A0A6J4NEI5</accession>
<dbReference type="EMBL" id="CADCUS010000057">
    <property type="protein sequence ID" value="CAA9382762.1"/>
    <property type="molecule type" value="Genomic_DNA"/>
</dbReference>
<dbReference type="Pfam" id="PF17240">
    <property type="entry name" value="DUF5313"/>
    <property type="match status" value="1"/>
</dbReference>
<reference evidence="2" key="1">
    <citation type="submission" date="2020-02" db="EMBL/GenBank/DDBJ databases">
        <authorList>
            <person name="Meier V. D."/>
        </authorList>
    </citation>
    <scope>NUCLEOTIDE SEQUENCE</scope>
    <source>
        <strain evidence="2">AVDCRST_MAG66</strain>
    </source>
</reference>
<keyword evidence="1" id="KW-0812">Transmembrane</keyword>
<evidence type="ECO:0000313" key="2">
    <source>
        <dbReference type="EMBL" id="CAA9382762.1"/>
    </source>
</evidence>
<keyword evidence="1" id="KW-1133">Transmembrane helix</keyword>
<protein>
    <recommendedName>
        <fullName evidence="3">DUF5313 domain-containing protein</fullName>
    </recommendedName>
</protein>
<name>A0A6J4NEI5_9PSEU</name>
<evidence type="ECO:0000256" key="1">
    <source>
        <dbReference type="SAM" id="Phobius"/>
    </source>
</evidence>